<sequence length="106" mass="11168">MTRSKLVEYGGGHSLVFACGGLPADDAIIAAGHEPNGYFWEGVATLLAPDLVAKLDLDSEADMFSAAGPRADLLRLQAVLEPHLDDPASVRALIDRAGADGFQFDD</sequence>
<proteinExistence type="predicted"/>
<organism evidence="1 2">
    <name type="scientific">Nocardioides panacisoli</name>
    <dbReference type="NCBI Taxonomy" id="627624"/>
    <lineage>
        <taxon>Bacteria</taxon>
        <taxon>Bacillati</taxon>
        <taxon>Actinomycetota</taxon>
        <taxon>Actinomycetes</taxon>
        <taxon>Propionibacteriales</taxon>
        <taxon>Nocardioidaceae</taxon>
        <taxon>Nocardioides</taxon>
    </lineage>
</organism>
<gene>
    <name evidence="1" type="ORF">GCM10022242_01840</name>
</gene>
<dbReference type="RefSeq" id="WP_344771885.1">
    <property type="nucleotide sequence ID" value="NZ_BAABAH010000001.1"/>
</dbReference>
<reference evidence="2" key="1">
    <citation type="journal article" date="2019" name="Int. J. Syst. Evol. Microbiol.">
        <title>The Global Catalogue of Microorganisms (GCM) 10K type strain sequencing project: providing services to taxonomists for standard genome sequencing and annotation.</title>
        <authorList>
            <consortium name="The Broad Institute Genomics Platform"/>
            <consortium name="The Broad Institute Genome Sequencing Center for Infectious Disease"/>
            <person name="Wu L."/>
            <person name="Ma J."/>
        </authorList>
    </citation>
    <scope>NUCLEOTIDE SEQUENCE [LARGE SCALE GENOMIC DNA]</scope>
    <source>
        <strain evidence="2">JCM 16953</strain>
    </source>
</reference>
<protein>
    <submittedName>
        <fullName evidence="1">Uncharacterized protein</fullName>
    </submittedName>
</protein>
<comment type="caution">
    <text evidence="1">The sequence shown here is derived from an EMBL/GenBank/DDBJ whole genome shotgun (WGS) entry which is preliminary data.</text>
</comment>
<dbReference type="Proteomes" id="UP001501821">
    <property type="component" value="Unassembled WGS sequence"/>
</dbReference>
<accession>A0ABP7HRB8</accession>
<keyword evidence="2" id="KW-1185">Reference proteome</keyword>
<evidence type="ECO:0000313" key="2">
    <source>
        <dbReference type="Proteomes" id="UP001501821"/>
    </source>
</evidence>
<name>A0ABP7HRB8_9ACTN</name>
<dbReference type="PROSITE" id="PS51257">
    <property type="entry name" value="PROKAR_LIPOPROTEIN"/>
    <property type="match status" value="1"/>
</dbReference>
<evidence type="ECO:0000313" key="1">
    <source>
        <dbReference type="EMBL" id="GAA3802460.1"/>
    </source>
</evidence>
<dbReference type="EMBL" id="BAABAH010000001">
    <property type="protein sequence ID" value="GAA3802460.1"/>
    <property type="molecule type" value="Genomic_DNA"/>
</dbReference>